<dbReference type="Proteomes" id="UP001493487">
    <property type="component" value="Unassembled WGS sequence"/>
</dbReference>
<accession>A0ABV1KP27</accession>
<evidence type="ECO:0000313" key="3">
    <source>
        <dbReference type="Proteomes" id="UP001493487"/>
    </source>
</evidence>
<dbReference type="EMBL" id="JASKHM010000002">
    <property type="protein sequence ID" value="MEQ4481803.1"/>
    <property type="molecule type" value="Genomic_DNA"/>
</dbReference>
<dbReference type="InterPro" id="IPR024442">
    <property type="entry name" value="Transposase_Zn_ribbon"/>
</dbReference>
<organism evidence="2 3">
    <name type="scientific">Cohnella silvisoli</name>
    <dbReference type="NCBI Taxonomy" id="2873699"/>
    <lineage>
        <taxon>Bacteria</taxon>
        <taxon>Bacillati</taxon>
        <taxon>Bacillota</taxon>
        <taxon>Bacilli</taxon>
        <taxon>Bacillales</taxon>
        <taxon>Paenibacillaceae</taxon>
        <taxon>Cohnella</taxon>
    </lineage>
</organism>
<evidence type="ECO:0000313" key="2">
    <source>
        <dbReference type="EMBL" id="MEQ4481803.1"/>
    </source>
</evidence>
<feature type="domain" description="Transposase zinc-ribbon" evidence="1">
    <location>
        <begin position="17"/>
        <end position="63"/>
    </location>
</feature>
<evidence type="ECO:0000259" key="1">
    <source>
        <dbReference type="Pfam" id="PF12760"/>
    </source>
</evidence>
<comment type="caution">
    <text evidence="2">The sequence shown here is derived from an EMBL/GenBank/DDBJ whole genome shotgun (WGS) entry which is preliminary data.</text>
</comment>
<gene>
    <name evidence="2" type="ORF">QJS35_05270</name>
</gene>
<name>A0ABV1KP27_9BACL</name>
<dbReference type="Pfam" id="PF12760">
    <property type="entry name" value="Zn_ribbon_IS1595"/>
    <property type="match status" value="1"/>
</dbReference>
<dbReference type="RefSeq" id="WP_349403228.1">
    <property type="nucleotide sequence ID" value="NZ_JASKHM010000002.1"/>
</dbReference>
<protein>
    <submittedName>
        <fullName evidence="2">IS1595 family transposase</fullName>
    </submittedName>
</protein>
<reference evidence="2 3" key="1">
    <citation type="journal article" date="2023" name="Genome Announc.">
        <title>Pan-Genome Analyses of the Genus Cohnella and Proposal of the Novel Species Cohnella silvisoli sp. nov., Isolated from Forest Soil.</title>
        <authorList>
            <person name="Wang C."/>
            <person name="Mao L."/>
            <person name="Bao G."/>
            <person name="Zhu H."/>
        </authorList>
    </citation>
    <scope>NUCLEOTIDE SEQUENCE [LARGE SCALE GENOMIC DNA]</scope>
    <source>
        <strain evidence="2 3">NL03-T5-1</strain>
    </source>
</reference>
<keyword evidence="3" id="KW-1185">Reference proteome</keyword>
<sequence length="308" mass="35395">MFQDHLTFEAFCQQFNSEQVCAEALFEARWPDGFRCPTCRHPHFYLIQTRRLPLYECRSCRHQTSVIAGTIMEGSPTLLTRWFQAMFLISRPSGISASRLSQVIQVTYKTAWLIARKIRHALQQADEADPLTGVVRVDPISYGYTYYSDAKQPLLIGGSLDEQDEPKQIKIKQPDPSHVNNALRWIEKPGVQAFVDNHIDKKAVTVLGRGKLHPALNQIKWNVTAWLNFTFNGIGAKHLQAYLDEFCFRLNLKLRHTPVFSQLLHWCAATPTLTYKDLTHSKPVLTVPWVVWGSKAKWKGKYLTLWNA</sequence>
<proteinExistence type="predicted"/>